<feature type="domain" description="Trigger factor ribosome-binding bacterial" evidence="1">
    <location>
        <begin position="1"/>
        <end position="148"/>
    </location>
</feature>
<evidence type="ECO:0000313" key="2">
    <source>
        <dbReference type="EMBL" id="KAA6301708.1"/>
    </source>
</evidence>
<dbReference type="Proteomes" id="UP000324575">
    <property type="component" value="Unassembled WGS sequence"/>
</dbReference>
<organism evidence="2 3">
    <name type="scientific">Candidatus Ordinivivax streblomastigis</name>
    <dbReference type="NCBI Taxonomy" id="2540710"/>
    <lineage>
        <taxon>Bacteria</taxon>
        <taxon>Pseudomonadati</taxon>
        <taxon>Bacteroidota</taxon>
        <taxon>Bacteroidia</taxon>
        <taxon>Bacteroidales</taxon>
        <taxon>Candidatus Ordinivivax</taxon>
    </lineage>
</organism>
<dbReference type="SUPFAM" id="SSF109998">
    <property type="entry name" value="Triger factor/SurA peptide-binding domain-like"/>
    <property type="match status" value="1"/>
</dbReference>
<dbReference type="GO" id="GO:0015031">
    <property type="term" value="P:protein transport"/>
    <property type="evidence" value="ECO:0007669"/>
    <property type="project" value="InterPro"/>
</dbReference>
<dbReference type="GO" id="GO:0051083">
    <property type="term" value="P:'de novo' cotranslational protein folding"/>
    <property type="evidence" value="ECO:0007669"/>
    <property type="project" value="TreeGrafter"/>
</dbReference>
<dbReference type="InterPro" id="IPR008881">
    <property type="entry name" value="Trigger_fac_ribosome-bd_bac"/>
</dbReference>
<evidence type="ECO:0000313" key="3">
    <source>
        <dbReference type="Proteomes" id="UP000324575"/>
    </source>
</evidence>
<dbReference type="GO" id="GO:0044183">
    <property type="term" value="F:protein folding chaperone"/>
    <property type="evidence" value="ECO:0007669"/>
    <property type="project" value="TreeGrafter"/>
</dbReference>
<dbReference type="Gene3D" id="3.30.70.1050">
    <property type="entry name" value="Trigger factor ribosome-binding domain"/>
    <property type="match status" value="1"/>
</dbReference>
<dbReference type="PIRSF" id="PIRSF003095">
    <property type="entry name" value="Trigger_factor"/>
    <property type="match status" value="1"/>
</dbReference>
<dbReference type="InterPro" id="IPR005215">
    <property type="entry name" value="Trig_fac"/>
</dbReference>
<evidence type="ECO:0000259" key="1">
    <source>
        <dbReference type="Pfam" id="PF05697"/>
    </source>
</evidence>
<dbReference type="PANTHER" id="PTHR30560">
    <property type="entry name" value="TRIGGER FACTOR CHAPERONE AND PEPTIDYL-PROLYL CIS/TRANS ISOMERASE"/>
    <property type="match status" value="1"/>
</dbReference>
<dbReference type="EC" id="5.2.1.8" evidence="2"/>
<gene>
    <name evidence="2" type="ORF">EZS26_002173</name>
</gene>
<dbReference type="GO" id="GO:0043022">
    <property type="term" value="F:ribosome binding"/>
    <property type="evidence" value="ECO:0007669"/>
    <property type="project" value="TreeGrafter"/>
</dbReference>
<dbReference type="Pfam" id="PF05697">
    <property type="entry name" value="Trigger_N"/>
    <property type="match status" value="1"/>
</dbReference>
<accession>A0A5M8NZZ1</accession>
<dbReference type="SUPFAM" id="SSF102735">
    <property type="entry name" value="Trigger factor ribosome-binding domain"/>
    <property type="match status" value="1"/>
</dbReference>
<dbReference type="NCBIfam" id="TIGR00115">
    <property type="entry name" value="tig"/>
    <property type="match status" value="1"/>
</dbReference>
<dbReference type="AlphaFoldDB" id="A0A5M8NZZ1"/>
<dbReference type="GO" id="GO:0003755">
    <property type="term" value="F:peptidyl-prolyl cis-trans isomerase activity"/>
    <property type="evidence" value="ECO:0007669"/>
    <property type="project" value="UniProtKB-EC"/>
</dbReference>
<dbReference type="Gene3D" id="1.10.3120.10">
    <property type="entry name" value="Trigger factor, C-terminal domain"/>
    <property type="match status" value="1"/>
</dbReference>
<sequence length="445" mass="51102">MNITLKNIDAVNAALTVAVTKEDYQPQVEKALNDIRKNIVMDGFRKGNAPKSRVQTLYGKSILVDEINKLVSEKLYGYIKENQLNVLGEPLPSLQEQAPLDFEKQEDYEFTFDLALAPEMNIKLSKADKLPYYSILVEDDMIEKQINNFKANYGTYDNAVEAVEAKDMVKGMLTGSNDDLTVEDAVLMPSYMKEETEKAKFIGAKIGDVITFNPYTAYEGHEAELASFLKIKKEEVSAHQGDFTFAISEITRYKEAELSQELYDKIYEPGTVTSEVDFRAKIKEIVVQQFAPESDYKFLLDAKQALEDKAKDIQFPDEFLKRWLVASDEKRTAELVEEDYPNILSDLKFQLIKDNLIKENDIKIEKEDVEQQAQKTARAQFAQYGMSNVPDYLLENYVQEMLKKEDNIQNMIDRVLEDKLIVVLKKQATLKPKEVTLEDFQKLFK</sequence>
<protein>
    <submittedName>
        <fullName evidence="2">Trigger factor</fullName>
        <ecNumber evidence="2">5.2.1.8</ecNumber>
    </submittedName>
</protein>
<dbReference type="GO" id="GO:0043335">
    <property type="term" value="P:protein unfolding"/>
    <property type="evidence" value="ECO:0007669"/>
    <property type="project" value="TreeGrafter"/>
</dbReference>
<reference evidence="2 3" key="1">
    <citation type="submission" date="2019-03" db="EMBL/GenBank/DDBJ databases">
        <title>Single cell metagenomics reveals metabolic interactions within the superorganism composed of flagellate Streblomastix strix and complex community of Bacteroidetes bacteria on its surface.</title>
        <authorList>
            <person name="Treitli S.C."/>
            <person name="Kolisko M."/>
            <person name="Husnik F."/>
            <person name="Keeling P."/>
            <person name="Hampl V."/>
        </authorList>
    </citation>
    <scope>NUCLEOTIDE SEQUENCE [LARGE SCALE GENOMIC DNA]</scope>
    <source>
        <strain evidence="2">St1</strain>
    </source>
</reference>
<keyword evidence="2" id="KW-0413">Isomerase</keyword>
<name>A0A5M8NZZ1_9BACT</name>
<dbReference type="InterPro" id="IPR027304">
    <property type="entry name" value="Trigger_fact/SurA_dom_sf"/>
</dbReference>
<dbReference type="PANTHER" id="PTHR30560:SF3">
    <property type="entry name" value="TRIGGER FACTOR-LIKE PROTEIN TIG, CHLOROPLASTIC"/>
    <property type="match status" value="1"/>
</dbReference>
<comment type="caution">
    <text evidence="2">The sequence shown here is derived from an EMBL/GenBank/DDBJ whole genome shotgun (WGS) entry which is preliminary data.</text>
</comment>
<dbReference type="EMBL" id="SNRX01000015">
    <property type="protein sequence ID" value="KAA6301708.1"/>
    <property type="molecule type" value="Genomic_DNA"/>
</dbReference>
<dbReference type="InterPro" id="IPR037041">
    <property type="entry name" value="Trigger_fac_C_sf"/>
</dbReference>
<dbReference type="InterPro" id="IPR036611">
    <property type="entry name" value="Trigger_fac_ribosome-bd_sf"/>
</dbReference>
<proteinExistence type="predicted"/>